<dbReference type="EMBL" id="FNJB01000008">
    <property type="protein sequence ID" value="SDP37835.1"/>
    <property type="molecule type" value="Genomic_DNA"/>
</dbReference>
<protein>
    <submittedName>
        <fullName evidence="3">Uncharacterized protein</fullName>
    </submittedName>
</protein>
<dbReference type="OrthoDB" id="3695075at2"/>
<dbReference type="Proteomes" id="UP000199651">
    <property type="component" value="Unassembled WGS sequence"/>
</dbReference>
<reference evidence="4" key="1">
    <citation type="submission" date="2016-10" db="EMBL/GenBank/DDBJ databases">
        <authorList>
            <person name="Varghese N."/>
            <person name="Submissions S."/>
        </authorList>
    </citation>
    <scope>NUCLEOTIDE SEQUENCE [LARGE SCALE GENOMIC DNA]</scope>
    <source>
        <strain evidence="4">IBRC-M 10655</strain>
    </source>
</reference>
<dbReference type="RefSeq" id="WP_091574865.1">
    <property type="nucleotide sequence ID" value="NZ_FNDV01000005.1"/>
</dbReference>
<keyword evidence="2" id="KW-0732">Signal</keyword>
<accession>A0A1H0S860</accession>
<dbReference type="PROSITE" id="PS51257">
    <property type="entry name" value="PROKAR_LIPOPROTEIN"/>
    <property type="match status" value="1"/>
</dbReference>
<sequence length="205" mass="20341">MSLYRKGITLIAAVTLGGFALVGCASTSVGAGSSGATATSATSAVTTTVASPVPSTSSAPPGTTTKAPAAPTLGPDGFGALKLGMSRANALATGLITDAPAAPSGCAGHKYKAYKVAENSFPVGISSTKGVSSLFAVGDMRTPEGIHLGSTKEQVSAAYPAIEQVVNGHVVKVPGNVNAYYTMLFDKSGKLRELGLAISGQECFG</sequence>
<keyword evidence="4" id="KW-1185">Reference proteome</keyword>
<feature type="region of interest" description="Disordered" evidence="1">
    <location>
        <begin position="43"/>
        <end position="73"/>
    </location>
</feature>
<organism evidence="3 4">
    <name type="scientific">Actinokineospora alba</name>
    <dbReference type="NCBI Taxonomy" id="504798"/>
    <lineage>
        <taxon>Bacteria</taxon>
        <taxon>Bacillati</taxon>
        <taxon>Actinomycetota</taxon>
        <taxon>Actinomycetes</taxon>
        <taxon>Pseudonocardiales</taxon>
        <taxon>Pseudonocardiaceae</taxon>
        <taxon>Actinokineospora</taxon>
    </lineage>
</organism>
<proteinExistence type="predicted"/>
<dbReference type="AlphaFoldDB" id="A0A1H0S860"/>
<feature type="compositionally biased region" description="Low complexity" evidence="1">
    <location>
        <begin position="43"/>
        <end position="72"/>
    </location>
</feature>
<name>A0A1H0S860_9PSEU</name>
<dbReference type="STRING" id="504798.SAMN05421871_105336"/>
<feature type="signal peptide" evidence="2">
    <location>
        <begin position="1"/>
        <end position="31"/>
    </location>
</feature>
<gene>
    <name evidence="3" type="ORF">SAMN05192558_108325</name>
</gene>
<evidence type="ECO:0000313" key="3">
    <source>
        <dbReference type="EMBL" id="SDP37835.1"/>
    </source>
</evidence>
<evidence type="ECO:0000256" key="1">
    <source>
        <dbReference type="SAM" id="MobiDB-lite"/>
    </source>
</evidence>
<feature type="chain" id="PRO_5011678895" evidence="2">
    <location>
        <begin position="32"/>
        <end position="205"/>
    </location>
</feature>
<evidence type="ECO:0000256" key="2">
    <source>
        <dbReference type="SAM" id="SignalP"/>
    </source>
</evidence>
<evidence type="ECO:0000313" key="4">
    <source>
        <dbReference type="Proteomes" id="UP000199651"/>
    </source>
</evidence>